<feature type="transmembrane region" description="Helical" evidence="2">
    <location>
        <begin position="6"/>
        <end position="25"/>
    </location>
</feature>
<gene>
    <name evidence="4" type="ORF">HBE96_03285</name>
</gene>
<reference evidence="4 5" key="2">
    <citation type="submission" date="2020-06" db="EMBL/GenBank/DDBJ databases">
        <title>Complete Genome Sequence of Clostridium muelleri sp. nov. P21T, an Acid-Alcohol Producing Acetogen Isolated from Old Hay.</title>
        <authorList>
            <person name="Duncan K.E."/>
            <person name="Tanner R.S."/>
        </authorList>
    </citation>
    <scope>NUCLEOTIDE SEQUENCE [LARGE SCALE GENOMIC DNA]</scope>
    <source>
        <strain evidence="4 5">P21</strain>
    </source>
</reference>
<evidence type="ECO:0000259" key="3">
    <source>
        <dbReference type="Pfam" id="PF00892"/>
    </source>
</evidence>
<feature type="domain" description="EamA" evidence="3">
    <location>
        <begin position="8"/>
        <end position="141"/>
    </location>
</feature>
<sequence>MLNYTFPVILITVFNVFYNICAKSVPEKVNAFASLNITYATATIITFLLLCLNKSSSEGIFLQYKNINWASFMTGMLIVGLEYGYVQAFRVGWNISTFSVVTNICLAIALIFVGILLYKEHISPSQILGILLCIGGLFFINKR</sequence>
<dbReference type="RefSeq" id="WP_169296336.1">
    <property type="nucleotide sequence ID" value="NZ_JABBNI010000007.1"/>
</dbReference>
<comment type="similarity">
    <text evidence="1">Belongs to the EamA transporter family.</text>
</comment>
<dbReference type="AlphaFoldDB" id="A0A7Y0HNL5"/>
<evidence type="ECO:0000256" key="1">
    <source>
        <dbReference type="ARBA" id="ARBA00007362"/>
    </source>
</evidence>
<dbReference type="Proteomes" id="UP000537131">
    <property type="component" value="Unassembled WGS sequence"/>
</dbReference>
<feature type="transmembrane region" description="Helical" evidence="2">
    <location>
        <begin position="37"/>
        <end position="55"/>
    </location>
</feature>
<feature type="transmembrane region" description="Helical" evidence="2">
    <location>
        <begin position="67"/>
        <end position="86"/>
    </location>
</feature>
<reference evidence="4 5" key="1">
    <citation type="submission" date="2020-04" db="EMBL/GenBank/DDBJ databases">
        <authorList>
            <person name="Doyle D.A."/>
        </authorList>
    </citation>
    <scope>NUCLEOTIDE SEQUENCE [LARGE SCALE GENOMIC DNA]</scope>
    <source>
        <strain evidence="4 5">P21</strain>
    </source>
</reference>
<evidence type="ECO:0000313" key="4">
    <source>
        <dbReference type="EMBL" id="NMM61728.1"/>
    </source>
</evidence>
<name>A0A7Y0HNL5_9CLOT</name>
<keyword evidence="2" id="KW-1133">Transmembrane helix</keyword>
<dbReference type="GO" id="GO:0016020">
    <property type="term" value="C:membrane"/>
    <property type="evidence" value="ECO:0007669"/>
    <property type="project" value="InterPro"/>
</dbReference>
<dbReference type="Pfam" id="PF00892">
    <property type="entry name" value="EamA"/>
    <property type="match status" value="1"/>
</dbReference>
<evidence type="ECO:0000313" key="5">
    <source>
        <dbReference type="Proteomes" id="UP000537131"/>
    </source>
</evidence>
<evidence type="ECO:0000256" key="2">
    <source>
        <dbReference type="SAM" id="Phobius"/>
    </source>
</evidence>
<feature type="transmembrane region" description="Helical" evidence="2">
    <location>
        <begin position="98"/>
        <end position="118"/>
    </location>
</feature>
<dbReference type="InterPro" id="IPR037185">
    <property type="entry name" value="EmrE-like"/>
</dbReference>
<accession>A0A7Y0HNL5</accession>
<proteinExistence type="inferred from homology"/>
<dbReference type="InterPro" id="IPR000620">
    <property type="entry name" value="EamA_dom"/>
</dbReference>
<comment type="caution">
    <text evidence="4">The sequence shown here is derived from an EMBL/GenBank/DDBJ whole genome shotgun (WGS) entry which is preliminary data.</text>
</comment>
<feature type="transmembrane region" description="Helical" evidence="2">
    <location>
        <begin position="124"/>
        <end position="140"/>
    </location>
</feature>
<protein>
    <submittedName>
        <fullName evidence="4">EamA family transporter</fullName>
    </submittedName>
</protein>
<dbReference type="Gene3D" id="1.10.3730.20">
    <property type="match status" value="1"/>
</dbReference>
<dbReference type="SUPFAM" id="SSF103481">
    <property type="entry name" value="Multidrug resistance efflux transporter EmrE"/>
    <property type="match status" value="1"/>
</dbReference>
<keyword evidence="5" id="KW-1185">Reference proteome</keyword>
<dbReference type="EMBL" id="JABBNI010000007">
    <property type="protein sequence ID" value="NMM61728.1"/>
    <property type="molecule type" value="Genomic_DNA"/>
</dbReference>
<keyword evidence="2" id="KW-0472">Membrane</keyword>
<keyword evidence="2" id="KW-0812">Transmembrane</keyword>
<organism evidence="4 5">
    <name type="scientific">Clostridium muellerianum</name>
    <dbReference type="NCBI Taxonomy" id="2716538"/>
    <lineage>
        <taxon>Bacteria</taxon>
        <taxon>Bacillati</taxon>
        <taxon>Bacillota</taxon>
        <taxon>Clostridia</taxon>
        <taxon>Eubacteriales</taxon>
        <taxon>Clostridiaceae</taxon>
        <taxon>Clostridium</taxon>
    </lineage>
</organism>